<organism evidence="2 3">
    <name type="scientific">Brevundimonas subvibrioides</name>
    <dbReference type="NCBI Taxonomy" id="74313"/>
    <lineage>
        <taxon>Bacteria</taxon>
        <taxon>Pseudomonadati</taxon>
        <taxon>Pseudomonadota</taxon>
        <taxon>Alphaproteobacteria</taxon>
        <taxon>Caulobacterales</taxon>
        <taxon>Caulobacteraceae</taxon>
        <taxon>Brevundimonas</taxon>
    </lineage>
</organism>
<gene>
    <name evidence="2" type="ORF">B7Y86_05550</name>
</gene>
<dbReference type="PROSITE" id="PS50075">
    <property type="entry name" value="CARRIER"/>
    <property type="match status" value="1"/>
</dbReference>
<evidence type="ECO:0000313" key="2">
    <source>
        <dbReference type="EMBL" id="OYX57601.1"/>
    </source>
</evidence>
<evidence type="ECO:0000313" key="3">
    <source>
        <dbReference type="Proteomes" id="UP000216147"/>
    </source>
</evidence>
<accession>A0A258HKU7</accession>
<dbReference type="InterPro" id="IPR036736">
    <property type="entry name" value="ACP-like_sf"/>
</dbReference>
<sequence length="83" mass="9135">MTDEDIRSVLRDELGRIAPEIDFDRLDPSVDLREQADLDSMDVLNLLTALHQRLGVDIPESKAAALATVDAVVAYISSRRSGL</sequence>
<proteinExistence type="predicted"/>
<dbReference type="Proteomes" id="UP000216147">
    <property type="component" value="Unassembled WGS sequence"/>
</dbReference>
<dbReference type="Pfam" id="PF00550">
    <property type="entry name" value="PP-binding"/>
    <property type="match status" value="1"/>
</dbReference>
<dbReference type="InterPro" id="IPR009081">
    <property type="entry name" value="PP-bd_ACP"/>
</dbReference>
<protein>
    <recommendedName>
        <fullName evidence="1">Carrier domain-containing protein</fullName>
    </recommendedName>
</protein>
<dbReference type="AlphaFoldDB" id="A0A258HKU7"/>
<dbReference type="SUPFAM" id="SSF47336">
    <property type="entry name" value="ACP-like"/>
    <property type="match status" value="1"/>
</dbReference>
<name>A0A258HKU7_9CAUL</name>
<dbReference type="Gene3D" id="1.10.1200.10">
    <property type="entry name" value="ACP-like"/>
    <property type="match status" value="1"/>
</dbReference>
<reference evidence="2 3" key="1">
    <citation type="submission" date="2017-03" db="EMBL/GenBank/DDBJ databases">
        <title>Lifting the veil on microbial sulfur biogeochemistry in mining wastewaters.</title>
        <authorList>
            <person name="Kantor R.S."/>
            <person name="Colenbrander Nelson T."/>
            <person name="Marshall S."/>
            <person name="Bennett D."/>
            <person name="Apte S."/>
            <person name="Camacho D."/>
            <person name="Thomas B.C."/>
            <person name="Warren L.A."/>
            <person name="Banfield J.F."/>
        </authorList>
    </citation>
    <scope>NUCLEOTIDE SEQUENCE [LARGE SCALE GENOMIC DNA]</scope>
    <source>
        <strain evidence="2">32-68-21</strain>
    </source>
</reference>
<comment type="caution">
    <text evidence="2">The sequence shown here is derived from an EMBL/GenBank/DDBJ whole genome shotgun (WGS) entry which is preliminary data.</text>
</comment>
<feature type="domain" description="Carrier" evidence="1">
    <location>
        <begin position="1"/>
        <end position="80"/>
    </location>
</feature>
<evidence type="ECO:0000259" key="1">
    <source>
        <dbReference type="PROSITE" id="PS50075"/>
    </source>
</evidence>
<dbReference type="EMBL" id="NCEQ01000005">
    <property type="protein sequence ID" value="OYX57601.1"/>
    <property type="molecule type" value="Genomic_DNA"/>
</dbReference>